<comment type="caution">
    <text evidence="3">The sequence shown here is derived from an EMBL/GenBank/DDBJ whole genome shotgun (WGS) entry which is preliminary data.</text>
</comment>
<dbReference type="AlphaFoldDB" id="A0A5C5FP65"/>
<dbReference type="PANTHER" id="PTHR35192">
    <property type="entry name" value="PROTEIN, PUTATIVE-RELATED"/>
    <property type="match status" value="1"/>
</dbReference>
<dbReference type="Proteomes" id="UP000311382">
    <property type="component" value="Unassembled WGS sequence"/>
</dbReference>
<proteinExistence type="predicted"/>
<gene>
    <name evidence="3" type="ORF">DMC30DRAFT_79828</name>
</gene>
<feature type="domain" description="Protein CPL1-like" evidence="2">
    <location>
        <begin position="269"/>
        <end position="327"/>
    </location>
</feature>
<keyword evidence="4" id="KW-1185">Reference proteome</keyword>
<evidence type="ECO:0000313" key="4">
    <source>
        <dbReference type="Proteomes" id="UP000311382"/>
    </source>
</evidence>
<dbReference type="InterPro" id="IPR038955">
    <property type="entry name" value="PriA/CPL1_fungi"/>
</dbReference>
<dbReference type="PANTHER" id="PTHR35192:SF2">
    <property type="entry name" value="APPLE DOMAIN-CONTAINING PROTEIN"/>
    <property type="match status" value="1"/>
</dbReference>
<protein>
    <submittedName>
        <fullName evidence="3">Antifreeze glycopeptide AFGP poly protein</fullName>
    </submittedName>
</protein>
<reference evidence="3 4" key="1">
    <citation type="submission" date="2019-03" db="EMBL/GenBank/DDBJ databases">
        <title>Rhodosporidium diobovatum UCD-FST 08-225 genome sequencing, assembly, and annotation.</title>
        <authorList>
            <person name="Fakankun I.U."/>
            <person name="Fristensky B."/>
            <person name="Levin D.B."/>
        </authorList>
    </citation>
    <scope>NUCLEOTIDE SEQUENCE [LARGE SCALE GENOMIC DNA]</scope>
    <source>
        <strain evidence="3 4">UCD-FST 08-225</strain>
    </source>
</reference>
<dbReference type="OrthoDB" id="439917at2759"/>
<organism evidence="3 4">
    <name type="scientific">Rhodotorula diobovata</name>
    <dbReference type="NCBI Taxonomy" id="5288"/>
    <lineage>
        <taxon>Eukaryota</taxon>
        <taxon>Fungi</taxon>
        <taxon>Dikarya</taxon>
        <taxon>Basidiomycota</taxon>
        <taxon>Pucciniomycotina</taxon>
        <taxon>Microbotryomycetes</taxon>
        <taxon>Sporidiobolales</taxon>
        <taxon>Sporidiobolaceae</taxon>
        <taxon>Rhodotorula</taxon>
    </lineage>
</organism>
<evidence type="ECO:0000313" key="3">
    <source>
        <dbReference type="EMBL" id="TNY18036.1"/>
    </source>
</evidence>
<name>A0A5C5FP65_9BASI</name>
<dbReference type="Pfam" id="PF21671">
    <property type="entry name" value="CPL1-like"/>
    <property type="match status" value="1"/>
</dbReference>
<keyword evidence="1" id="KW-0732">Signal</keyword>
<evidence type="ECO:0000256" key="1">
    <source>
        <dbReference type="SAM" id="SignalP"/>
    </source>
</evidence>
<accession>A0A5C5FP65</accession>
<feature type="signal peptide" evidence="1">
    <location>
        <begin position="1"/>
        <end position="19"/>
    </location>
</feature>
<dbReference type="STRING" id="5288.A0A5C5FP65"/>
<dbReference type="InterPro" id="IPR048661">
    <property type="entry name" value="CPL1-like"/>
</dbReference>
<feature type="chain" id="PRO_5022701854" evidence="1">
    <location>
        <begin position="20"/>
        <end position="331"/>
    </location>
</feature>
<evidence type="ECO:0000259" key="2">
    <source>
        <dbReference type="Pfam" id="PF21671"/>
    </source>
</evidence>
<sequence length="331" mass="33689">MRTAFSSLSLASLASVALAGSIGNIPGGYGRFPCSQLDGQGKVIADPNQCLEAYLLPPGQGDDSGLQGDGLTPVNPECVRAGADGGFYCGISGAQCETNDNCDNGVCNDGVCGGGPSSTCEQDSDCLGYLYCTSPGNEYVGTCGGTGTYCQDPYPGDEDGTAADNFDVYSQYCSTGFCSLAAGGLCVDYVTEVGGDCSQDPDYSCGSDAESGASLECDLETLKCKVHHEPTGYRARARRAAALGKAALFKRRACPLSHTACAIGGAKGFECIDTSTNIEQCGACALEGGVDCTALPGVEAVGCSAGVCEIWSCANGHKYNSATATCVPDRI</sequence>
<dbReference type="EMBL" id="SOZI01000160">
    <property type="protein sequence ID" value="TNY18036.1"/>
    <property type="molecule type" value="Genomic_DNA"/>
</dbReference>